<comment type="function">
    <text evidence="8">Catalyzes the release of premature peptidyl moieties from peptidyl-tRNA molecules trapped in stalled 50S ribosomal subunits, and thus maintains levels of free tRNAs and 50S ribosomes.</text>
</comment>
<dbReference type="NCBIfam" id="TIGR00447">
    <property type="entry name" value="pth"/>
    <property type="match status" value="1"/>
</dbReference>
<dbReference type="InterPro" id="IPR018171">
    <property type="entry name" value="Pept_tRNA_hydro_CS"/>
</dbReference>
<dbReference type="Proteomes" id="UP000182584">
    <property type="component" value="Unassembled WGS sequence"/>
</dbReference>
<dbReference type="Gene3D" id="3.40.50.1470">
    <property type="entry name" value="Peptidyl-tRNA hydrolase"/>
    <property type="match status" value="1"/>
</dbReference>
<name>A0A1H9T825_BUTFI</name>
<gene>
    <name evidence="8" type="primary">pth</name>
    <name evidence="11" type="ORF">SAMN04487884_11412</name>
</gene>
<dbReference type="eggNOG" id="COG0193">
    <property type="taxonomic scope" value="Bacteria"/>
</dbReference>
<comment type="subunit">
    <text evidence="8">Monomer.</text>
</comment>
<protein>
    <recommendedName>
        <fullName evidence="7 8">Peptidyl-tRNA hydrolase</fullName>
        <shortName evidence="8">Pth</shortName>
        <ecNumber evidence="1 8">3.1.1.29</ecNumber>
    </recommendedName>
</protein>
<dbReference type="PANTHER" id="PTHR17224">
    <property type="entry name" value="PEPTIDYL-TRNA HYDROLASE"/>
    <property type="match status" value="1"/>
</dbReference>
<comment type="catalytic activity">
    <reaction evidence="6 8 9">
        <text>an N-acyl-L-alpha-aminoacyl-tRNA + H2O = an N-acyl-L-amino acid + a tRNA + H(+)</text>
        <dbReference type="Rhea" id="RHEA:54448"/>
        <dbReference type="Rhea" id="RHEA-COMP:10123"/>
        <dbReference type="Rhea" id="RHEA-COMP:13883"/>
        <dbReference type="ChEBI" id="CHEBI:15377"/>
        <dbReference type="ChEBI" id="CHEBI:15378"/>
        <dbReference type="ChEBI" id="CHEBI:59874"/>
        <dbReference type="ChEBI" id="CHEBI:78442"/>
        <dbReference type="ChEBI" id="CHEBI:138191"/>
        <dbReference type="EC" id="3.1.1.29"/>
    </reaction>
</comment>
<proteinExistence type="inferred from homology"/>
<feature type="binding site" evidence="8">
    <location>
        <position position="38"/>
    </location>
    <ligand>
        <name>tRNA</name>
        <dbReference type="ChEBI" id="CHEBI:17843"/>
    </ligand>
</feature>
<feature type="binding site" evidence="8">
    <location>
        <position position="90"/>
    </location>
    <ligand>
        <name>tRNA</name>
        <dbReference type="ChEBI" id="CHEBI:17843"/>
    </ligand>
</feature>
<evidence type="ECO:0000256" key="10">
    <source>
        <dbReference type="RuleBase" id="RU004320"/>
    </source>
</evidence>
<keyword evidence="2 8" id="KW-0820">tRNA-binding</keyword>
<keyword evidence="4 8" id="KW-0694">RNA-binding</keyword>
<dbReference type="Pfam" id="PF01195">
    <property type="entry name" value="Pept_tRNA_hydro"/>
    <property type="match status" value="1"/>
</dbReference>
<dbReference type="PROSITE" id="PS01196">
    <property type="entry name" value="PEPT_TRNA_HYDROL_2"/>
    <property type="match status" value="1"/>
</dbReference>
<evidence type="ECO:0000256" key="8">
    <source>
        <dbReference type="HAMAP-Rule" id="MF_00083"/>
    </source>
</evidence>
<accession>A0A1H9T825</accession>
<keyword evidence="3 8" id="KW-0378">Hydrolase</keyword>
<evidence type="ECO:0000256" key="2">
    <source>
        <dbReference type="ARBA" id="ARBA00022555"/>
    </source>
</evidence>
<dbReference type="InterPro" id="IPR036416">
    <property type="entry name" value="Pept_tRNA_hydro_sf"/>
</dbReference>
<evidence type="ECO:0000313" key="12">
    <source>
        <dbReference type="Proteomes" id="UP000182584"/>
    </source>
</evidence>
<dbReference type="EMBL" id="FOGJ01000014">
    <property type="protein sequence ID" value="SER93247.1"/>
    <property type="molecule type" value="Genomic_DNA"/>
</dbReference>
<organism evidence="11 12">
    <name type="scientific">Butyrivibrio fibrisolvens</name>
    <dbReference type="NCBI Taxonomy" id="831"/>
    <lineage>
        <taxon>Bacteria</taxon>
        <taxon>Bacillati</taxon>
        <taxon>Bacillota</taxon>
        <taxon>Clostridia</taxon>
        <taxon>Lachnospirales</taxon>
        <taxon>Lachnospiraceae</taxon>
        <taxon>Butyrivibrio</taxon>
    </lineage>
</organism>
<comment type="similarity">
    <text evidence="5 8 10">Belongs to the PTH family.</text>
</comment>
<keyword evidence="8" id="KW-0963">Cytoplasm</keyword>
<evidence type="ECO:0000256" key="4">
    <source>
        <dbReference type="ARBA" id="ARBA00022884"/>
    </source>
</evidence>
<dbReference type="GO" id="GO:0072344">
    <property type="term" value="P:rescue of stalled ribosome"/>
    <property type="evidence" value="ECO:0007669"/>
    <property type="project" value="UniProtKB-UniRule"/>
</dbReference>
<dbReference type="AlphaFoldDB" id="A0A1H9T825"/>
<dbReference type="InterPro" id="IPR001328">
    <property type="entry name" value="Pept_tRNA_hydro"/>
</dbReference>
<dbReference type="GO" id="GO:0000049">
    <property type="term" value="F:tRNA binding"/>
    <property type="evidence" value="ECO:0007669"/>
    <property type="project" value="UniProtKB-UniRule"/>
</dbReference>
<dbReference type="PANTHER" id="PTHR17224:SF1">
    <property type="entry name" value="PEPTIDYL-TRNA HYDROLASE"/>
    <property type="match status" value="1"/>
</dbReference>
<evidence type="ECO:0000256" key="6">
    <source>
        <dbReference type="ARBA" id="ARBA00048707"/>
    </source>
</evidence>
<evidence type="ECO:0000256" key="7">
    <source>
        <dbReference type="ARBA" id="ARBA00050038"/>
    </source>
</evidence>
<dbReference type="PROSITE" id="PS01195">
    <property type="entry name" value="PEPT_TRNA_HYDROL_1"/>
    <property type="match status" value="1"/>
</dbReference>
<feature type="binding site" evidence="8">
    <location>
        <position position="88"/>
    </location>
    <ligand>
        <name>tRNA</name>
        <dbReference type="ChEBI" id="CHEBI:17843"/>
    </ligand>
</feature>
<evidence type="ECO:0000256" key="3">
    <source>
        <dbReference type="ARBA" id="ARBA00022801"/>
    </source>
</evidence>
<dbReference type="CDD" id="cd00462">
    <property type="entry name" value="PTH"/>
    <property type="match status" value="1"/>
</dbReference>
<dbReference type="GO" id="GO:0006515">
    <property type="term" value="P:protein quality control for misfolded or incompletely synthesized proteins"/>
    <property type="evidence" value="ECO:0007669"/>
    <property type="project" value="UniProtKB-UniRule"/>
</dbReference>
<dbReference type="GO" id="GO:0005737">
    <property type="term" value="C:cytoplasm"/>
    <property type="evidence" value="ECO:0007669"/>
    <property type="project" value="UniProtKB-SubCell"/>
</dbReference>
<feature type="site" description="Discriminates between blocked and unblocked aminoacyl-tRNA" evidence="8">
    <location>
        <position position="33"/>
    </location>
</feature>
<evidence type="ECO:0000256" key="1">
    <source>
        <dbReference type="ARBA" id="ARBA00013260"/>
    </source>
</evidence>
<dbReference type="SUPFAM" id="SSF53178">
    <property type="entry name" value="Peptidyl-tRNA hydrolase-like"/>
    <property type="match status" value="1"/>
</dbReference>
<feature type="binding site" evidence="8">
    <location>
        <position position="137"/>
    </location>
    <ligand>
        <name>tRNA</name>
        <dbReference type="ChEBI" id="CHEBI:17843"/>
    </ligand>
</feature>
<evidence type="ECO:0000256" key="5">
    <source>
        <dbReference type="ARBA" id="ARBA00038063"/>
    </source>
</evidence>
<dbReference type="FunFam" id="3.40.50.1470:FF:000001">
    <property type="entry name" value="Peptidyl-tRNA hydrolase"/>
    <property type="match status" value="1"/>
</dbReference>
<dbReference type="HAMAP" id="MF_00083">
    <property type="entry name" value="Pept_tRNA_hydro_bact"/>
    <property type="match status" value="1"/>
</dbReference>
<comment type="subcellular location">
    <subcellularLocation>
        <location evidence="8">Cytoplasm</location>
    </subcellularLocation>
</comment>
<feature type="active site" description="Proton acceptor" evidence="8">
    <location>
        <position position="43"/>
    </location>
</feature>
<evidence type="ECO:0000256" key="9">
    <source>
        <dbReference type="RuleBase" id="RU000673"/>
    </source>
</evidence>
<sequence>MLEYIIKIFNTIKDKDKEKESNEEVVIIAGLGNPEKKYIGTRHNVGFATIDALCDKYGIELTETKFNAAYGKGMIEGHKVILMKPLTYMNRSGEAIGPMCHFYKVEPENDLIVISDDIDQDVGNIRVRPKGSAGGHNGLKSIIAHCQTDGFTRIRVGVGRKPEGMDLADHVLSHFKGEEEVNLKNAIDNAIAAIPVILDEGCDIAMTRFNRKVV</sequence>
<reference evidence="11 12" key="1">
    <citation type="submission" date="2016-10" db="EMBL/GenBank/DDBJ databases">
        <authorList>
            <person name="de Groot N.N."/>
        </authorList>
    </citation>
    <scope>NUCLEOTIDE SEQUENCE [LARGE SCALE GENOMIC DNA]</scope>
    <source>
        <strain evidence="11 12">AR40</strain>
    </source>
</reference>
<dbReference type="EC" id="3.1.1.29" evidence="1 8"/>
<feature type="site" description="Stabilizes the basic form of H active site to accept a proton" evidence="8">
    <location>
        <position position="116"/>
    </location>
</feature>
<dbReference type="GO" id="GO:0004045">
    <property type="term" value="F:peptidyl-tRNA hydrolase activity"/>
    <property type="evidence" value="ECO:0007669"/>
    <property type="project" value="UniProtKB-UniRule"/>
</dbReference>
<comment type="function">
    <text evidence="8">Hydrolyzes ribosome-free peptidyl-tRNAs (with 1 or more amino acids incorporated), which drop off the ribosome during protein synthesis, or as a result of ribosome stalling.</text>
</comment>
<evidence type="ECO:0000313" key="11">
    <source>
        <dbReference type="EMBL" id="SER93247.1"/>
    </source>
</evidence>